<sequence>MNEKLTGSFWGLALGDALGKPVEFKSNKEIREIYGEDGIQILEENAIWTDDTEMTMAITKALLSLGKVEKFKDLNDDIIGHTFAEEFIKWLDNPGYAPGVTTTSSVRFLKAHGPERWNEGGKNDSKGCGTVMRAAPLGIWFANSLAPELPLIDGTYHEQLFTVSKIQSEITHGHKAATAAALAGSYAVALAINGIPPDKMINPIEKYCNYIHSDFDNAMQRLKTSLTKRKDGIFKTDLEALTYIGQGWVGEEAFAMALYSAIQYTNDLKMCLRISVNHDGDSDSVGCIAGSILGAFHGISIIPKDWVD</sequence>
<dbReference type="GO" id="GO:0016787">
    <property type="term" value="F:hydrolase activity"/>
    <property type="evidence" value="ECO:0007669"/>
    <property type="project" value="UniProtKB-KW"/>
</dbReference>
<evidence type="ECO:0000256" key="1">
    <source>
        <dbReference type="ARBA" id="ARBA00010702"/>
    </source>
</evidence>
<protein>
    <recommendedName>
        <fullName evidence="4">ADP-ribosylglycohydrolase</fullName>
    </recommendedName>
</protein>
<comment type="caution">
    <text evidence="3">The sequence shown here is derived from an EMBL/GenBank/DDBJ whole genome shotgun (WGS) entry which is preliminary data.</text>
</comment>
<keyword evidence="2" id="KW-0378">Hydrolase</keyword>
<dbReference type="EMBL" id="LAZR01061115">
    <property type="protein sequence ID" value="KKK64238.1"/>
    <property type="molecule type" value="Genomic_DNA"/>
</dbReference>
<dbReference type="Pfam" id="PF03747">
    <property type="entry name" value="ADP_ribosyl_GH"/>
    <property type="match status" value="1"/>
</dbReference>
<feature type="non-terminal residue" evidence="3">
    <location>
        <position position="308"/>
    </location>
</feature>
<evidence type="ECO:0000256" key="2">
    <source>
        <dbReference type="ARBA" id="ARBA00022801"/>
    </source>
</evidence>
<organism evidence="3">
    <name type="scientific">marine sediment metagenome</name>
    <dbReference type="NCBI Taxonomy" id="412755"/>
    <lineage>
        <taxon>unclassified sequences</taxon>
        <taxon>metagenomes</taxon>
        <taxon>ecological metagenomes</taxon>
    </lineage>
</organism>
<dbReference type="PANTHER" id="PTHR16222">
    <property type="entry name" value="ADP-RIBOSYLGLYCOHYDROLASE"/>
    <property type="match status" value="1"/>
</dbReference>
<evidence type="ECO:0008006" key="4">
    <source>
        <dbReference type="Google" id="ProtNLM"/>
    </source>
</evidence>
<reference evidence="3" key="1">
    <citation type="journal article" date="2015" name="Nature">
        <title>Complex archaea that bridge the gap between prokaryotes and eukaryotes.</title>
        <authorList>
            <person name="Spang A."/>
            <person name="Saw J.H."/>
            <person name="Jorgensen S.L."/>
            <person name="Zaremba-Niedzwiedzka K."/>
            <person name="Martijn J."/>
            <person name="Lind A.E."/>
            <person name="van Eijk R."/>
            <person name="Schleper C."/>
            <person name="Guy L."/>
            <person name="Ettema T.J."/>
        </authorList>
    </citation>
    <scope>NUCLEOTIDE SEQUENCE</scope>
</reference>
<gene>
    <name evidence="3" type="ORF">LCGC14_2986240</name>
</gene>
<dbReference type="InterPro" id="IPR036705">
    <property type="entry name" value="Ribosyl_crysJ1_sf"/>
</dbReference>
<dbReference type="InterPro" id="IPR050792">
    <property type="entry name" value="ADP-ribosylglycohydrolase"/>
</dbReference>
<dbReference type="SUPFAM" id="SSF101478">
    <property type="entry name" value="ADP-ribosylglycohydrolase"/>
    <property type="match status" value="1"/>
</dbReference>
<proteinExistence type="inferred from homology"/>
<dbReference type="Gene3D" id="1.10.4080.10">
    <property type="entry name" value="ADP-ribosylation/Crystallin J1"/>
    <property type="match status" value="1"/>
</dbReference>
<evidence type="ECO:0000313" key="3">
    <source>
        <dbReference type="EMBL" id="KKK64238.1"/>
    </source>
</evidence>
<name>A0A0F8X612_9ZZZZ</name>
<dbReference type="InterPro" id="IPR005502">
    <property type="entry name" value="Ribosyl_crysJ1"/>
</dbReference>
<comment type="similarity">
    <text evidence="1">Belongs to the ADP-ribosylglycohydrolase family.</text>
</comment>
<dbReference type="AlphaFoldDB" id="A0A0F8X612"/>
<dbReference type="PANTHER" id="PTHR16222:SF24">
    <property type="entry name" value="ADP-RIBOSYLHYDROLASE ARH3"/>
    <property type="match status" value="1"/>
</dbReference>
<accession>A0A0F8X612</accession>